<comment type="cofactor">
    <cofactor evidence="1">
        <name>heme</name>
        <dbReference type="ChEBI" id="CHEBI:30413"/>
    </cofactor>
</comment>
<protein>
    <submittedName>
        <fullName evidence="3">Cytochrome P450 107B1</fullName>
    </submittedName>
</protein>
<dbReference type="InterPro" id="IPR036396">
    <property type="entry name" value="Cyt_P450_sf"/>
</dbReference>
<keyword evidence="4" id="KW-1185">Reference proteome</keyword>
<reference evidence="3" key="2">
    <citation type="submission" date="2021-08" db="EMBL/GenBank/DDBJ databases">
        <authorList>
            <person name="Tani A."/>
            <person name="Ola A."/>
            <person name="Ogura Y."/>
            <person name="Katsura K."/>
            <person name="Hayashi T."/>
        </authorList>
    </citation>
    <scope>NUCLEOTIDE SEQUENCE</scope>
    <source>
        <strain evidence="3">KCTC 52305</strain>
    </source>
</reference>
<dbReference type="CDD" id="cd20625">
    <property type="entry name" value="CYP164-like"/>
    <property type="match status" value="1"/>
</dbReference>
<dbReference type="Pfam" id="PF00067">
    <property type="entry name" value="p450"/>
    <property type="match status" value="1"/>
</dbReference>
<comment type="similarity">
    <text evidence="2">Belongs to the cytochrome P450 family.</text>
</comment>
<dbReference type="EMBL" id="BPQH01000002">
    <property type="protein sequence ID" value="GJD48004.1"/>
    <property type="molecule type" value="Genomic_DNA"/>
</dbReference>
<evidence type="ECO:0000256" key="2">
    <source>
        <dbReference type="ARBA" id="ARBA00010617"/>
    </source>
</evidence>
<proteinExistence type="inferred from homology"/>
<name>A0ABQ4QTH8_9HYPH</name>
<evidence type="ECO:0000256" key="1">
    <source>
        <dbReference type="ARBA" id="ARBA00001971"/>
    </source>
</evidence>
<sequence>MPDPMLFSAVKDPAHRPNPYPLYARLRETPVARQHDGTCVVTTHAALRALVFDPRISSEDLPDAAHARTGNPLKDWVINPLKDRIRRGHRPFIFRDPPDHDVLRRHVMRQFTPERVRAMHGRVDALVADLLDRQRDARTIDLVDDFSYPLPVTVICELLGVPREDEPRFHGWATQLATALEPDIRQDAAALGRNIATFDEIAAYMQDLVRAKRRHPQDDLLTALATHADPKVGRMGDYDLIATAILLLIAGHETTVNLITNGMLTLLRFPEHLARLRADPEIAPRLIEELLRYEPPVHFRTRKALADIRLEGTTIPAGAPVVLLFASGSRDPARFRDPDRFDPDREDNQHFGFGASLHFCVGAPLARLEAEAALVALARRLRDPRLIEDPPPYRPGASLRGPEHLRLAIDGVA</sequence>
<accession>A0ABQ4QTH8</accession>
<dbReference type="PRINTS" id="PR00359">
    <property type="entry name" value="BP450"/>
</dbReference>
<dbReference type="InterPro" id="IPR002397">
    <property type="entry name" value="Cyt_P450_B"/>
</dbReference>
<reference evidence="3" key="1">
    <citation type="journal article" date="2021" name="Front. Microbiol.">
        <title>Comprehensive Comparative Genomics and Phenotyping of Methylobacterium Species.</title>
        <authorList>
            <person name="Alessa O."/>
            <person name="Ogura Y."/>
            <person name="Fujitani Y."/>
            <person name="Takami H."/>
            <person name="Hayashi T."/>
            <person name="Sahin N."/>
            <person name="Tani A."/>
        </authorList>
    </citation>
    <scope>NUCLEOTIDE SEQUENCE</scope>
    <source>
        <strain evidence="3">KCTC 52305</strain>
    </source>
</reference>
<dbReference type="SUPFAM" id="SSF48264">
    <property type="entry name" value="Cytochrome P450"/>
    <property type="match status" value="1"/>
</dbReference>
<dbReference type="PANTHER" id="PTHR46696:SF1">
    <property type="entry name" value="CYTOCHROME P450 YJIB-RELATED"/>
    <property type="match status" value="1"/>
</dbReference>
<dbReference type="Proteomes" id="UP001055167">
    <property type="component" value="Unassembled WGS sequence"/>
</dbReference>
<evidence type="ECO:0000313" key="3">
    <source>
        <dbReference type="EMBL" id="GJD48004.1"/>
    </source>
</evidence>
<dbReference type="InterPro" id="IPR001128">
    <property type="entry name" value="Cyt_P450"/>
</dbReference>
<dbReference type="RefSeq" id="WP_128560647.1">
    <property type="nucleotide sequence ID" value="NZ_BPQH01000002.1"/>
</dbReference>
<evidence type="ECO:0000313" key="4">
    <source>
        <dbReference type="Proteomes" id="UP001055167"/>
    </source>
</evidence>
<comment type="caution">
    <text evidence="3">The sequence shown here is derived from an EMBL/GenBank/DDBJ whole genome shotgun (WGS) entry which is preliminary data.</text>
</comment>
<organism evidence="3 4">
    <name type="scientific">Methylobacterium crusticola</name>
    <dbReference type="NCBI Taxonomy" id="1697972"/>
    <lineage>
        <taxon>Bacteria</taxon>
        <taxon>Pseudomonadati</taxon>
        <taxon>Pseudomonadota</taxon>
        <taxon>Alphaproteobacteria</taxon>
        <taxon>Hyphomicrobiales</taxon>
        <taxon>Methylobacteriaceae</taxon>
        <taxon>Methylobacterium</taxon>
    </lineage>
</organism>
<gene>
    <name evidence="3" type="ORF">OPKNFCMD_0718</name>
</gene>
<dbReference type="Gene3D" id="1.10.630.10">
    <property type="entry name" value="Cytochrome P450"/>
    <property type="match status" value="1"/>
</dbReference>
<dbReference type="PANTHER" id="PTHR46696">
    <property type="entry name" value="P450, PUTATIVE (EUROFUNG)-RELATED"/>
    <property type="match status" value="1"/>
</dbReference>